<evidence type="ECO:0000259" key="3">
    <source>
        <dbReference type="SMART" id="SM00829"/>
    </source>
</evidence>
<dbReference type="PANTHER" id="PTHR48106:SF18">
    <property type="entry name" value="QUINONE OXIDOREDUCTASE PIG3"/>
    <property type="match status" value="1"/>
</dbReference>
<dbReference type="Gene3D" id="3.90.180.10">
    <property type="entry name" value="Medium-chain alcohol dehydrogenases, catalytic domain"/>
    <property type="match status" value="1"/>
</dbReference>
<dbReference type="SMART" id="SM00829">
    <property type="entry name" value="PKS_ER"/>
    <property type="match status" value="1"/>
</dbReference>
<reference evidence="5" key="1">
    <citation type="submission" date="2018-09" db="EMBL/GenBank/DDBJ databases">
        <authorList>
            <person name="Livingstone P.G."/>
            <person name="Whitworth D.E."/>
        </authorList>
    </citation>
    <scope>NUCLEOTIDE SEQUENCE [LARGE SCALE GENOMIC DNA]</scope>
    <source>
        <strain evidence="5">CA043D</strain>
    </source>
</reference>
<dbReference type="Gene3D" id="3.40.50.720">
    <property type="entry name" value="NAD(P)-binding Rossmann-like Domain"/>
    <property type="match status" value="1"/>
</dbReference>
<dbReference type="PANTHER" id="PTHR48106">
    <property type="entry name" value="QUINONE OXIDOREDUCTASE PIG3-RELATED"/>
    <property type="match status" value="1"/>
</dbReference>
<proteinExistence type="predicted"/>
<evidence type="ECO:0000256" key="2">
    <source>
        <dbReference type="ARBA" id="ARBA00023002"/>
    </source>
</evidence>
<name>A0A3A8JZE5_9BACT</name>
<dbReference type="InterPro" id="IPR036291">
    <property type="entry name" value="NAD(P)-bd_dom_sf"/>
</dbReference>
<gene>
    <name evidence="4" type="ORF">D7X32_20610</name>
</gene>
<dbReference type="InterPro" id="IPR013154">
    <property type="entry name" value="ADH-like_N"/>
</dbReference>
<dbReference type="EMBL" id="RAWE01000073">
    <property type="protein sequence ID" value="RKH01358.1"/>
    <property type="molecule type" value="Genomic_DNA"/>
</dbReference>
<accession>A0A3A8JZE5</accession>
<comment type="caution">
    <text evidence="4">The sequence shown here is derived from an EMBL/GenBank/DDBJ whole genome shotgun (WGS) entry which is preliminary data.</text>
</comment>
<sequence>MPGEVPARVPQAGQVVVAVEAAGVGLVDAFQRRGLFPGFDQPGFVPGAEVAGKVTRVGSEDAREWLGKHVFALVRTGGYAEEVVAEPAQLIPIPPGLSSVEAIALGINALVAQFSLLRAGLRAGERVLVRGAGGGIGMSVVQLAVSQGARVTAITTEARASSLAGLGIESVVDRQAASGLPGGFDVIVDPVAGPQLATFLQKLRPNGRYVLNGVAAGFPAPDFGTGFLTGFAHSPTLSLLSLDSIDPAEQSAVGQSLFELAVTRRLVPRVGKTFPLEQAAQAHAVLEEGQVTGKIVLLV</sequence>
<keyword evidence="5" id="KW-1185">Reference proteome</keyword>
<dbReference type="GO" id="GO:0016651">
    <property type="term" value="F:oxidoreductase activity, acting on NAD(P)H"/>
    <property type="evidence" value="ECO:0007669"/>
    <property type="project" value="TreeGrafter"/>
</dbReference>
<protein>
    <recommendedName>
        <fullName evidence="3">Enoyl reductase (ER) domain-containing protein</fullName>
    </recommendedName>
</protein>
<dbReference type="AlphaFoldDB" id="A0A3A8JZE5"/>
<dbReference type="Pfam" id="PF08240">
    <property type="entry name" value="ADH_N"/>
    <property type="match status" value="1"/>
</dbReference>
<dbReference type="InterPro" id="IPR011032">
    <property type="entry name" value="GroES-like_sf"/>
</dbReference>
<dbReference type="Pfam" id="PF13602">
    <property type="entry name" value="ADH_zinc_N_2"/>
    <property type="match status" value="1"/>
</dbReference>
<feature type="domain" description="Enoyl reductase (ER)" evidence="3">
    <location>
        <begin position="3"/>
        <end position="297"/>
    </location>
</feature>
<evidence type="ECO:0000313" key="5">
    <source>
        <dbReference type="Proteomes" id="UP000268313"/>
    </source>
</evidence>
<dbReference type="SUPFAM" id="SSF50129">
    <property type="entry name" value="GroES-like"/>
    <property type="match status" value="1"/>
</dbReference>
<evidence type="ECO:0000256" key="1">
    <source>
        <dbReference type="ARBA" id="ARBA00022857"/>
    </source>
</evidence>
<dbReference type="Proteomes" id="UP000268313">
    <property type="component" value="Unassembled WGS sequence"/>
</dbReference>
<dbReference type="SUPFAM" id="SSF51735">
    <property type="entry name" value="NAD(P)-binding Rossmann-fold domains"/>
    <property type="match status" value="1"/>
</dbReference>
<organism evidence="4 5">
    <name type="scientific">Corallococcus carmarthensis</name>
    <dbReference type="NCBI Taxonomy" id="2316728"/>
    <lineage>
        <taxon>Bacteria</taxon>
        <taxon>Pseudomonadati</taxon>
        <taxon>Myxococcota</taxon>
        <taxon>Myxococcia</taxon>
        <taxon>Myxococcales</taxon>
        <taxon>Cystobacterineae</taxon>
        <taxon>Myxococcaceae</taxon>
        <taxon>Corallococcus</taxon>
    </lineage>
</organism>
<dbReference type="GO" id="GO:0070402">
    <property type="term" value="F:NADPH binding"/>
    <property type="evidence" value="ECO:0007669"/>
    <property type="project" value="TreeGrafter"/>
</dbReference>
<dbReference type="InterPro" id="IPR020843">
    <property type="entry name" value="ER"/>
</dbReference>
<evidence type="ECO:0000313" key="4">
    <source>
        <dbReference type="EMBL" id="RKH01358.1"/>
    </source>
</evidence>
<keyword evidence="2" id="KW-0560">Oxidoreductase</keyword>
<keyword evidence="1" id="KW-0521">NADP</keyword>